<dbReference type="InterPro" id="IPR051201">
    <property type="entry name" value="Chloro_Bact_Ser_Proteases"/>
</dbReference>
<dbReference type="GO" id="GO:0006508">
    <property type="term" value="P:proteolysis"/>
    <property type="evidence" value="ECO:0007669"/>
    <property type="project" value="UniProtKB-KW"/>
</dbReference>
<dbReference type="EC" id="3.4.21.107" evidence="4"/>
<dbReference type="Gene3D" id="2.40.10.120">
    <property type="match status" value="1"/>
</dbReference>
<sequence>MEIDSGSGIIFKEGGYILTNQHVVDGAKSIKVKLYNDLVYDASVIGVNHTYDLAVIKIQAETLQPIKMGSAVGLEQGTEVLSIGNPMGRAFHENIRQGTILSVSEPLITVDKSTGVHSALNIIQTTILPSSINSGGALCNTKGELIGINSIEMNHSKGTIKSSFYMTIEDAKQFTSEILNGENLLRTVLGIYGEEARPKTQEGIQGVYVKEVSRESEAYEAGLRPTDIIVEFNGEKIKYIKDMDKAIKKITTDEEVTCKVFKNGYYRGLNIKVNGVKK</sequence>
<dbReference type="Pfam" id="PF13180">
    <property type="entry name" value="PDZ_2"/>
    <property type="match status" value="1"/>
</dbReference>
<evidence type="ECO:0000256" key="2">
    <source>
        <dbReference type="ARBA" id="ARBA00022801"/>
    </source>
</evidence>
<evidence type="ECO:0000259" key="3">
    <source>
        <dbReference type="SMART" id="SM00228"/>
    </source>
</evidence>
<organism evidence="4">
    <name type="scientific">bioreactor metagenome</name>
    <dbReference type="NCBI Taxonomy" id="1076179"/>
    <lineage>
        <taxon>unclassified sequences</taxon>
        <taxon>metagenomes</taxon>
        <taxon>ecological metagenomes</taxon>
    </lineage>
</organism>
<evidence type="ECO:0000313" key="4">
    <source>
        <dbReference type="EMBL" id="MPM62614.1"/>
    </source>
</evidence>
<evidence type="ECO:0000256" key="1">
    <source>
        <dbReference type="ARBA" id="ARBA00022670"/>
    </source>
</evidence>
<dbReference type="InterPro" id="IPR001478">
    <property type="entry name" value="PDZ"/>
</dbReference>
<protein>
    <submittedName>
        <fullName evidence="4">Serine protease Do-like HtrA</fullName>
        <ecNumber evidence="4">3.4.21.107</ecNumber>
    </submittedName>
</protein>
<dbReference type="GO" id="GO:0004252">
    <property type="term" value="F:serine-type endopeptidase activity"/>
    <property type="evidence" value="ECO:0007669"/>
    <property type="project" value="InterPro"/>
</dbReference>
<dbReference type="PRINTS" id="PR00834">
    <property type="entry name" value="PROTEASES2C"/>
</dbReference>
<proteinExistence type="predicted"/>
<dbReference type="SMART" id="SM00228">
    <property type="entry name" value="PDZ"/>
    <property type="match status" value="1"/>
</dbReference>
<feature type="domain" description="PDZ" evidence="3">
    <location>
        <begin position="187"/>
        <end position="264"/>
    </location>
</feature>
<gene>
    <name evidence="4" type="primary">htrA_5</name>
    <name evidence="4" type="ORF">SDC9_109490</name>
</gene>
<comment type="caution">
    <text evidence="4">The sequence shown here is derived from an EMBL/GenBank/DDBJ whole genome shotgun (WGS) entry which is preliminary data.</text>
</comment>
<keyword evidence="2 4" id="KW-0378">Hydrolase</keyword>
<dbReference type="InterPro" id="IPR036034">
    <property type="entry name" value="PDZ_sf"/>
</dbReference>
<dbReference type="SUPFAM" id="SSF50494">
    <property type="entry name" value="Trypsin-like serine proteases"/>
    <property type="match status" value="1"/>
</dbReference>
<dbReference type="InterPro" id="IPR009003">
    <property type="entry name" value="Peptidase_S1_PA"/>
</dbReference>
<dbReference type="EMBL" id="VSSQ01018958">
    <property type="protein sequence ID" value="MPM62614.1"/>
    <property type="molecule type" value="Genomic_DNA"/>
</dbReference>
<dbReference type="PANTHER" id="PTHR43343">
    <property type="entry name" value="PEPTIDASE S12"/>
    <property type="match status" value="1"/>
</dbReference>
<reference evidence="4" key="1">
    <citation type="submission" date="2019-08" db="EMBL/GenBank/DDBJ databases">
        <authorList>
            <person name="Kucharzyk K."/>
            <person name="Murdoch R.W."/>
            <person name="Higgins S."/>
            <person name="Loffler F."/>
        </authorList>
    </citation>
    <scope>NUCLEOTIDE SEQUENCE</scope>
</reference>
<dbReference type="AlphaFoldDB" id="A0A645BLC4"/>
<dbReference type="SUPFAM" id="SSF50156">
    <property type="entry name" value="PDZ domain-like"/>
    <property type="match status" value="1"/>
</dbReference>
<dbReference type="Gene3D" id="2.30.42.10">
    <property type="match status" value="1"/>
</dbReference>
<keyword evidence="1 4" id="KW-0645">Protease</keyword>
<dbReference type="Pfam" id="PF13365">
    <property type="entry name" value="Trypsin_2"/>
    <property type="match status" value="1"/>
</dbReference>
<accession>A0A645BLC4</accession>
<dbReference type="PANTHER" id="PTHR43343:SF3">
    <property type="entry name" value="PROTEASE DO-LIKE 8, CHLOROPLASTIC"/>
    <property type="match status" value="1"/>
</dbReference>
<dbReference type="InterPro" id="IPR001940">
    <property type="entry name" value="Peptidase_S1C"/>
</dbReference>
<name>A0A645BLC4_9ZZZZ</name>